<accession>X0SV35</accession>
<evidence type="ECO:0000313" key="1">
    <source>
        <dbReference type="EMBL" id="GAF84854.1"/>
    </source>
</evidence>
<dbReference type="AlphaFoldDB" id="X0SV35"/>
<protein>
    <submittedName>
        <fullName evidence="1">Uncharacterized protein</fullName>
    </submittedName>
</protein>
<dbReference type="EMBL" id="BARS01002393">
    <property type="protein sequence ID" value="GAF84854.1"/>
    <property type="molecule type" value="Genomic_DNA"/>
</dbReference>
<reference evidence="1" key="1">
    <citation type="journal article" date="2014" name="Front. Microbiol.">
        <title>High frequency of phylogenetically diverse reductive dehalogenase-homologous genes in deep subseafloor sedimentary metagenomes.</title>
        <authorList>
            <person name="Kawai M."/>
            <person name="Futagami T."/>
            <person name="Toyoda A."/>
            <person name="Takaki Y."/>
            <person name="Nishi S."/>
            <person name="Hori S."/>
            <person name="Arai W."/>
            <person name="Tsubouchi T."/>
            <person name="Morono Y."/>
            <person name="Uchiyama I."/>
            <person name="Ito T."/>
            <person name="Fujiyama A."/>
            <person name="Inagaki F."/>
            <person name="Takami H."/>
        </authorList>
    </citation>
    <scope>NUCLEOTIDE SEQUENCE</scope>
    <source>
        <strain evidence="1">Expedition CK06-06</strain>
    </source>
</reference>
<sequence>MTKDNDLRIKQKLDFFLTEKVEIHVQLLDKSFLNGFINKELKPGVYWFIDHKLKGVYLFLKDIYEVEEFKDE</sequence>
<gene>
    <name evidence="1" type="ORF">S01H1_04541</name>
</gene>
<proteinExistence type="predicted"/>
<comment type="caution">
    <text evidence="1">The sequence shown here is derived from an EMBL/GenBank/DDBJ whole genome shotgun (WGS) entry which is preliminary data.</text>
</comment>
<name>X0SV35_9ZZZZ</name>
<organism evidence="1">
    <name type="scientific">marine sediment metagenome</name>
    <dbReference type="NCBI Taxonomy" id="412755"/>
    <lineage>
        <taxon>unclassified sequences</taxon>
        <taxon>metagenomes</taxon>
        <taxon>ecological metagenomes</taxon>
    </lineage>
</organism>